<feature type="compositionally biased region" description="Low complexity" evidence="1">
    <location>
        <begin position="178"/>
        <end position="188"/>
    </location>
</feature>
<accession>A0A654LV18</accession>
<evidence type="ECO:0000313" key="3">
    <source>
        <dbReference type="Proteomes" id="UP000058925"/>
    </source>
</evidence>
<evidence type="ECO:0000256" key="1">
    <source>
        <dbReference type="SAM" id="MobiDB-lite"/>
    </source>
</evidence>
<dbReference type="Proteomes" id="UP000058925">
    <property type="component" value="Chromosome"/>
</dbReference>
<feature type="compositionally biased region" description="Polar residues" evidence="1">
    <location>
        <begin position="76"/>
        <end position="173"/>
    </location>
</feature>
<reference evidence="3" key="1">
    <citation type="submission" date="2015-10" db="EMBL/GenBank/DDBJ databases">
        <title>Niche specialization of a soil ammonia-oxidizing archaeon, Candidatus Nitrosocosmicus oleophilus.</title>
        <authorList>
            <person name="Jung M.-Y."/>
            <person name="Rhee S.-K."/>
        </authorList>
    </citation>
    <scope>NUCLEOTIDE SEQUENCE [LARGE SCALE GENOMIC DNA]</scope>
    <source>
        <strain evidence="3">MY3</strain>
    </source>
</reference>
<keyword evidence="3" id="KW-1185">Reference proteome</keyword>
<organism evidence="2 3">
    <name type="scientific">Candidatus Nitrosocosmicus oleophilus</name>
    <dbReference type="NCBI Taxonomy" id="1353260"/>
    <lineage>
        <taxon>Archaea</taxon>
        <taxon>Nitrososphaerota</taxon>
        <taxon>Nitrososphaeria</taxon>
        <taxon>Nitrososphaerales</taxon>
        <taxon>Nitrososphaeraceae</taxon>
        <taxon>Candidatus Nitrosocosmicus</taxon>
    </lineage>
</organism>
<feature type="region of interest" description="Disordered" evidence="1">
    <location>
        <begin position="76"/>
        <end position="301"/>
    </location>
</feature>
<evidence type="ECO:0000313" key="2">
    <source>
        <dbReference type="EMBL" id="ALI34817.1"/>
    </source>
</evidence>
<protein>
    <submittedName>
        <fullName evidence="2">Uncharacterized protein</fullName>
    </submittedName>
</protein>
<feature type="compositionally biased region" description="Polar residues" evidence="1">
    <location>
        <begin position="265"/>
        <end position="301"/>
    </location>
</feature>
<dbReference type="KEGG" id="taa:NMY3_00608"/>
<name>A0A654LV18_9ARCH</name>
<feature type="compositionally biased region" description="Polar residues" evidence="1">
    <location>
        <begin position="214"/>
        <end position="230"/>
    </location>
</feature>
<dbReference type="AlphaFoldDB" id="A0A654LV18"/>
<proteinExistence type="predicted"/>
<gene>
    <name evidence="2" type="ORF">NMY3_00608</name>
</gene>
<sequence length="429" mass="46273">MFYFFVHIANKISPILMVFLLISFSTIYAKFTPSYGQISLVPDNSLIAQTTDCITSMMTSALIGINSDCTDNLDKTNSTASDKAPDSTTSVSSSDKAPDSTTSVSSSDKAPDITTSVSSSDKAPDSTTSVSSSDKAPDSTTSVSSSDKAPDSTTSVSSSDKAPDSTTSVSSSDKAPDSTTSVSSSSSSNPYNLSKNNPFYHEFQSKNTVDGDVSTPTFTSDSSNSANGNYMDTFKSPPQDKPSTFVKSPPQDKPSTFVKSPPQDKPSTFSGLQQQNMNQPVSNPSTFSGLQQQNMNQPVSNPYSFQSFHTSINKNIYTNPTSSELGESLDGKNKHSKEISACFDRAFSIDNYLSDSEIIECAKDRDSYSQNSLHNYALSDNIKNNDNDGKTDNKHSKEISACFDRAFSIDNYLSDSEIIECAKDRDSFK</sequence>
<dbReference type="EMBL" id="CP012850">
    <property type="protein sequence ID" value="ALI34817.1"/>
    <property type="molecule type" value="Genomic_DNA"/>
</dbReference>